<sequence length="293" mass="34604">MTNFNNQTYEKIVTDVISMFAYIENQPNSGKRMAIRRYAEVVVRRLLDIPSNKGVTLGNKKITKSEFYNNNILFSESVDYIQKYGSESIHTNFLGEESDEKVKDLMDKLLDLLACLFIQYFENYSFPPNEEVLGYFSILPPIIRVKVLQYLFTQKENQSNINLIDKLNLAILKDKGKNKAIKWVEENKDLLSSLSSMSKEDEEIFEQQLGKQILLMMRKTMYDLCYEKINKVGEQIERNGYLYKEFEESKYIFEKEVNFQSESKETQEFLSIMKFIYLGRRNTPSKNLNNWRN</sequence>
<evidence type="ECO:0000313" key="2">
    <source>
        <dbReference type="Proteomes" id="UP000324105"/>
    </source>
</evidence>
<accession>A0A5A7ZU53</accession>
<reference evidence="1 2" key="1">
    <citation type="submission" date="2019-06" db="EMBL/GenBank/DDBJ databases">
        <title>Genome sequence and analysis of a MDR-Streptococcus sanguis isolated from throat swab of children with scarlet fever from Hangzhou,China.</title>
        <authorList>
            <person name="Huang Y."/>
            <person name="Xie L."/>
            <person name="Liu W."/>
        </authorList>
    </citation>
    <scope>NUCLEOTIDE SEQUENCE [LARGE SCALE GENOMIC DNA]</scope>
    <source>
        <strain evidence="1 2">S28</strain>
    </source>
</reference>
<proteinExistence type="predicted"/>
<organism evidence="1 2">
    <name type="scientific">Streptococcus sanguinis</name>
    <dbReference type="NCBI Taxonomy" id="1305"/>
    <lineage>
        <taxon>Bacteria</taxon>
        <taxon>Bacillati</taxon>
        <taxon>Bacillota</taxon>
        <taxon>Bacilli</taxon>
        <taxon>Lactobacillales</taxon>
        <taxon>Streptococcaceae</taxon>
        <taxon>Streptococcus</taxon>
    </lineage>
</organism>
<dbReference type="Proteomes" id="UP000324105">
    <property type="component" value="Unassembled WGS sequence"/>
</dbReference>
<gene>
    <name evidence="1" type="ORF">FKX92_01920</name>
</gene>
<dbReference type="AlphaFoldDB" id="A0A5A7ZU53"/>
<dbReference type="RefSeq" id="WP_149565356.1">
    <property type="nucleotide sequence ID" value="NZ_VIBR01000001.1"/>
</dbReference>
<comment type="caution">
    <text evidence="1">The sequence shown here is derived from an EMBL/GenBank/DDBJ whole genome shotgun (WGS) entry which is preliminary data.</text>
</comment>
<evidence type="ECO:0008006" key="3">
    <source>
        <dbReference type="Google" id="ProtNLM"/>
    </source>
</evidence>
<dbReference type="EMBL" id="VIBR01000001">
    <property type="protein sequence ID" value="KAA0119321.1"/>
    <property type="molecule type" value="Genomic_DNA"/>
</dbReference>
<evidence type="ECO:0000313" key="1">
    <source>
        <dbReference type="EMBL" id="KAA0119321.1"/>
    </source>
</evidence>
<protein>
    <recommendedName>
        <fullName evidence="3">DUF4145 domain-containing protein</fullName>
    </recommendedName>
</protein>
<name>A0A5A7ZU53_STRSA</name>